<accession>A0A139HY15</accession>
<reference evidence="4 5" key="1">
    <citation type="submission" date="2015-07" db="EMBL/GenBank/DDBJ databases">
        <title>Comparative genomics of the Sigatoka disease complex on banana suggests a link between parallel evolutionary changes in Pseudocercospora fijiensis and Pseudocercospora eumusae and increased virulence on the banana host.</title>
        <authorList>
            <person name="Chang T.-C."/>
            <person name="Salvucci A."/>
            <person name="Crous P.W."/>
            <person name="Stergiopoulos I."/>
        </authorList>
    </citation>
    <scope>NUCLEOTIDE SEQUENCE [LARGE SCALE GENOMIC DNA]</scope>
    <source>
        <strain evidence="4 5">CBS 114824</strain>
    </source>
</reference>
<evidence type="ECO:0000259" key="3">
    <source>
        <dbReference type="PROSITE" id="PS51471"/>
    </source>
</evidence>
<dbReference type="GO" id="GO:0046872">
    <property type="term" value="F:metal ion binding"/>
    <property type="evidence" value="ECO:0007669"/>
    <property type="project" value="UniProtKB-KW"/>
</dbReference>
<dbReference type="InterPro" id="IPR044861">
    <property type="entry name" value="IPNS-like_FE2OG_OXY"/>
</dbReference>
<dbReference type="STRING" id="321146.A0A139HY15"/>
<evidence type="ECO:0000313" key="4">
    <source>
        <dbReference type="EMBL" id="KXT07356.1"/>
    </source>
</evidence>
<comment type="caution">
    <text evidence="4">The sequence shown here is derived from an EMBL/GenBank/DDBJ whole genome shotgun (WGS) entry which is preliminary data.</text>
</comment>
<evidence type="ECO:0000256" key="1">
    <source>
        <dbReference type="ARBA" id="ARBA00008056"/>
    </source>
</evidence>
<dbReference type="Pfam" id="PF14226">
    <property type="entry name" value="DIOX_N"/>
    <property type="match status" value="1"/>
</dbReference>
<comment type="similarity">
    <text evidence="1 2">Belongs to the iron/ascorbate-dependent oxidoreductase family.</text>
</comment>
<keyword evidence="2" id="KW-0479">Metal-binding</keyword>
<dbReference type="EMBL" id="LFZN01000002">
    <property type="protein sequence ID" value="KXT07356.1"/>
    <property type="molecule type" value="Genomic_DNA"/>
</dbReference>
<sequence length="373" mass="41697">MAAAVAAPNTTHSEARQAAQQYLNTRLASGAGAKLSRPFTVPEINISRSFSDNLDDRKAISKEIHEACTSSGFFHITGHGISEDTRQGIITAAKRFAKELPREKKEPLHVKHSEYFRGWEPADFTYVNPGDWSAEDAAPETKEGFNWGYESGLDPTGGDGQYRELDGKDINGNVWPKEDDLPGFYDAVKQYYGEVLQLARHLFRLFALSLDLDEHYFDAMTTHPGGIARLLYYPASKDPKPLDPAQKDKEIGLGAHSDYECFTILLCSTASGLEILSPENVWVPAPVVDGSFIINVADFLMRWTNGVYKSTVHRVVNRTKDERYSVPFFFSINYDQMVETLPSCVTPDNPSKYPPIRAGEYVLERLRATAKDS</sequence>
<feature type="domain" description="Fe2OG dioxygenase" evidence="3">
    <location>
        <begin position="220"/>
        <end position="332"/>
    </location>
</feature>
<evidence type="ECO:0000256" key="2">
    <source>
        <dbReference type="RuleBase" id="RU003682"/>
    </source>
</evidence>
<keyword evidence="2" id="KW-0408">Iron</keyword>
<name>A0A139HY15_9PEZI</name>
<dbReference type="GO" id="GO:0016491">
    <property type="term" value="F:oxidoreductase activity"/>
    <property type="evidence" value="ECO:0007669"/>
    <property type="project" value="UniProtKB-KW"/>
</dbReference>
<dbReference type="InterPro" id="IPR050231">
    <property type="entry name" value="Iron_ascorbate_oxido_reductase"/>
</dbReference>
<dbReference type="OrthoDB" id="288590at2759"/>
<dbReference type="AlphaFoldDB" id="A0A139HY15"/>
<gene>
    <name evidence="4" type="ORF">AC578_425</name>
</gene>
<keyword evidence="2" id="KW-0560">Oxidoreductase</keyword>
<dbReference type="Proteomes" id="UP000070133">
    <property type="component" value="Unassembled WGS sequence"/>
</dbReference>
<dbReference type="Pfam" id="PF03171">
    <property type="entry name" value="2OG-FeII_Oxy"/>
    <property type="match status" value="1"/>
</dbReference>
<dbReference type="PANTHER" id="PTHR47990">
    <property type="entry name" value="2-OXOGLUTARATE (2OG) AND FE(II)-DEPENDENT OXYGENASE SUPERFAMILY PROTEIN-RELATED"/>
    <property type="match status" value="1"/>
</dbReference>
<dbReference type="Gene3D" id="2.60.120.330">
    <property type="entry name" value="B-lactam Antibiotic, Isopenicillin N Synthase, Chain"/>
    <property type="match status" value="1"/>
</dbReference>
<dbReference type="GO" id="GO:0044283">
    <property type="term" value="P:small molecule biosynthetic process"/>
    <property type="evidence" value="ECO:0007669"/>
    <property type="project" value="UniProtKB-ARBA"/>
</dbReference>
<dbReference type="InterPro" id="IPR027443">
    <property type="entry name" value="IPNS-like_sf"/>
</dbReference>
<organism evidence="4 5">
    <name type="scientific">Pseudocercospora eumusae</name>
    <dbReference type="NCBI Taxonomy" id="321146"/>
    <lineage>
        <taxon>Eukaryota</taxon>
        <taxon>Fungi</taxon>
        <taxon>Dikarya</taxon>
        <taxon>Ascomycota</taxon>
        <taxon>Pezizomycotina</taxon>
        <taxon>Dothideomycetes</taxon>
        <taxon>Dothideomycetidae</taxon>
        <taxon>Mycosphaerellales</taxon>
        <taxon>Mycosphaerellaceae</taxon>
        <taxon>Pseudocercospora</taxon>
    </lineage>
</organism>
<proteinExistence type="inferred from homology"/>
<dbReference type="SUPFAM" id="SSF51197">
    <property type="entry name" value="Clavaminate synthase-like"/>
    <property type="match status" value="1"/>
</dbReference>
<dbReference type="InterPro" id="IPR005123">
    <property type="entry name" value="Oxoglu/Fe-dep_dioxygenase_dom"/>
</dbReference>
<evidence type="ECO:0000313" key="5">
    <source>
        <dbReference type="Proteomes" id="UP000070133"/>
    </source>
</evidence>
<keyword evidence="5" id="KW-1185">Reference proteome</keyword>
<dbReference type="InterPro" id="IPR026992">
    <property type="entry name" value="DIOX_N"/>
</dbReference>
<dbReference type="PROSITE" id="PS51471">
    <property type="entry name" value="FE2OG_OXY"/>
    <property type="match status" value="1"/>
</dbReference>
<protein>
    <recommendedName>
        <fullName evidence="3">Fe2OG dioxygenase domain-containing protein</fullName>
    </recommendedName>
</protein>
<dbReference type="PRINTS" id="PR00682">
    <property type="entry name" value="IPNSYNTHASE"/>
</dbReference>